<accession>A0A0B7ANK6</accession>
<protein>
    <submittedName>
        <fullName evidence="1">Uncharacterized protein</fullName>
    </submittedName>
</protein>
<dbReference type="EMBL" id="HACG01035759">
    <property type="protein sequence ID" value="CEK82624.1"/>
    <property type="molecule type" value="Transcribed_RNA"/>
</dbReference>
<dbReference type="AlphaFoldDB" id="A0A0B7ANK6"/>
<reference evidence="1" key="1">
    <citation type="submission" date="2014-12" db="EMBL/GenBank/DDBJ databases">
        <title>Insight into the proteome of Arion vulgaris.</title>
        <authorList>
            <person name="Aradska J."/>
            <person name="Bulat T."/>
            <person name="Smidak R."/>
            <person name="Sarate P."/>
            <person name="Gangsoo J."/>
            <person name="Sialana F."/>
            <person name="Bilban M."/>
            <person name="Lubec G."/>
        </authorList>
    </citation>
    <scope>NUCLEOTIDE SEQUENCE</scope>
    <source>
        <tissue evidence="1">Skin</tissue>
    </source>
</reference>
<sequence length="86" mass="9870">MVPLIMGILSCTKRQNTQNPHVRYVVMVCFPGLDSTVTSVHTRDVQQHTSEMSSLLAVDGYYSQNKEYYVYKKMSDINEKSTSKFN</sequence>
<evidence type="ECO:0000313" key="1">
    <source>
        <dbReference type="EMBL" id="CEK82624.1"/>
    </source>
</evidence>
<proteinExistence type="predicted"/>
<gene>
    <name evidence="1" type="primary">ORF132590</name>
</gene>
<name>A0A0B7ANK6_9EUPU</name>
<organism evidence="1">
    <name type="scientific">Arion vulgaris</name>
    <dbReference type="NCBI Taxonomy" id="1028688"/>
    <lineage>
        <taxon>Eukaryota</taxon>
        <taxon>Metazoa</taxon>
        <taxon>Spiralia</taxon>
        <taxon>Lophotrochozoa</taxon>
        <taxon>Mollusca</taxon>
        <taxon>Gastropoda</taxon>
        <taxon>Heterobranchia</taxon>
        <taxon>Euthyneura</taxon>
        <taxon>Panpulmonata</taxon>
        <taxon>Eupulmonata</taxon>
        <taxon>Stylommatophora</taxon>
        <taxon>Helicina</taxon>
        <taxon>Arionoidea</taxon>
        <taxon>Arionidae</taxon>
        <taxon>Arion</taxon>
    </lineage>
</organism>